<protein>
    <recommendedName>
        <fullName evidence="1">DUF302 domain-containing protein</fullName>
    </recommendedName>
</protein>
<accession>A0A3B1A015</accession>
<gene>
    <name evidence="2" type="ORF">MNBD_GAMMA23-1046</name>
</gene>
<dbReference type="InterPro" id="IPR005180">
    <property type="entry name" value="DUF302"/>
</dbReference>
<proteinExistence type="predicted"/>
<dbReference type="EMBL" id="UOFT01000011">
    <property type="protein sequence ID" value="VAW91549.1"/>
    <property type="molecule type" value="Genomic_DNA"/>
</dbReference>
<evidence type="ECO:0000259" key="1">
    <source>
        <dbReference type="Pfam" id="PF03625"/>
    </source>
</evidence>
<dbReference type="AlphaFoldDB" id="A0A3B1A015"/>
<dbReference type="InterPro" id="IPR035923">
    <property type="entry name" value="TT1751-like_sf"/>
</dbReference>
<dbReference type="Gene3D" id="3.30.310.70">
    <property type="entry name" value="TT1751-like domain"/>
    <property type="match status" value="1"/>
</dbReference>
<reference evidence="2" key="1">
    <citation type="submission" date="2018-06" db="EMBL/GenBank/DDBJ databases">
        <authorList>
            <person name="Zhirakovskaya E."/>
        </authorList>
    </citation>
    <scope>NUCLEOTIDE SEQUENCE</scope>
</reference>
<organism evidence="2">
    <name type="scientific">hydrothermal vent metagenome</name>
    <dbReference type="NCBI Taxonomy" id="652676"/>
    <lineage>
        <taxon>unclassified sequences</taxon>
        <taxon>metagenomes</taxon>
        <taxon>ecological metagenomes</taxon>
    </lineage>
</organism>
<dbReference type="SUPFAM" id="SSF103247">
    <property type="entry name" value="TT1751-like"/>
    <property type="match status" value="1"/>
</dbReference>
<name>A0A3B1A015_9ZZZZ</name>
<evidence type="ECO:0000313" key="2">
    <source>
        <dbReference type="EMBL" id="VAW91549.1"/>
    </source>
</evidence>
<feature type="domain" description="DUF302" evidence="1">
    <location>
        <begin position="121"/>
        <end position="169"/>
    </location>
</feature>
<sequence length="198" mass="22111">MIRKNVLYILFLFISMNVFAAPELEAALPEAPTLAATASETSIPATATAIQEQPIASTEQAPIVEPLVFVHKVKGKMNKVYKRLFTALENNGYYVIFEPNIGRNLAHFSKRWGKDYNKNKLDSIRSMVFCNGWYANKISNEDPNMLALCPLHVTLIHKKGYTSVLFVKPGLVSQGSAANSVALELEQDVIRIIRESVR</sequence>
<dbReference type="Pfam" id="PF03625">
    <property type="entry name" value="DUF302"/>
    <property type="match status" value="1"/>
</dbReference>